<name>A0ABP2E9S9_YERBE</name>
<protein>
    <submittedName>
        <fullName evidence="1">Uncharacterized protein</fullName>
    </submittedName>
</protein>
<accession>A0ABP2E9S9</accession>
<gene>
    <name evidence="1" type="ORF">yberc0001_3070</name>
</gene>
<reference evidence="1" key="1">
    <citation type="submission" date="2008-12" db="EMBL/GenBank/DDBJ databases">
        <title>Annotation of the Yersinia bercovieri ATCC 43970 genome.</title>
        <authorList>
            <person name="Read T.D."/>
            <person name="Akmal A."/>
            <person name="Bishop-Lilly K."/>
            <person name="Chen P.E."/>
            <person name="Cook C."/>
            <person name="Kiley M.P."/>
            <person name="Lentz S."/>
            <person name="Mateczun A."/>
            <person name="Nagarajan N."/>
            <person name="Nolan N."/>
            <person name="Osborne B.I."/>
            <person name="Pop M."/>
            <person name="Sozhamannan S."/>
            <person name="Stewart A.C."/>
            <person name="Sulakvelidze A."/>
            <person name="Thomason B."/>
            <person name="Willner K."/>
            <person name="Zwick M.E."/>
        </authorList>
    </citation>
    <scope>NUCLEOTIDE SEQUENCE [LARGE SCALE GENOMIC DNA]</scope>
    <source>
        <strain evidence="1">ATCC 43970</strain>
    </source>
</reference>
<sequence length="40" mass="4614">MKLKINKYQCITSKIINKSKISINFSPHFSTSQKISNTKN</sequence>
<proteinExistence type="predicted"/>
<dbReference type="Proteomes" id="UP000010319">
    <property type="component" value="Unassembled WGS sequence"/>
</dbReference>
<organism evidence="1 2">
    <name type="scientific">Yersinia bercovieri ATCC 43970</name>
    <dbReference type="NCBI Taxonomy" id="349968"/>
    <lineage>
        <taxon>Bacteria</taxon>
        <taxon>Pseudomonadati</taxon>
        <taxon>Pseudomonadota</taxon>
        <taxon>Gammaproteobacteria</taxon>
        <taxon>Enterobacterales</taxon>
        <taxon>Yersiniaceae</taxon>
        <taxon>Yersinia</taxon>
    </lineage>
</organism>
<keyword evidence="2" id="KW-1185">Reference proteome</keyword>
<dbReference type="EMBL" id="AALC02000015">
    <property type="protein sequence ID" value="EEQ07145.1"/>
    <property type="molecule type" value="Genomic_DNA"/>
</dbReference>
<evidence type="ECO:0000313" key="1">
    <source>
        <dbReference type="EMBL" id="EEQ07145.1"/>
    </source>
</evidence>
<comment type="caution">
    <text evidence="1">The sequence shown here is derived from an EMBL/GenBank/DDBJ whole genome shotgun (WGS) entry which is preliminary data.</text>
</comment>
<evidence type="ECO:0000313" key="2">
    <source>
        <dbReference type="Proteomes" id="UP000010319"/>
    </source>
</evidence>